<keyword evidence="3" id="KW-1185">Reference proteome</keyword>
<dbReference type="AlphaFoldDB" id="A0A7J6KUX6"/>
<sequence length="132" mass="13950">MLSFIIFTLGISLSTQAEISPMQLENIFSTPHLSSFLSSGTGTVGHYQKPTGNCTIDDGRVHDCHCPDGDYPLVGVVGKSKVGSMCLPSCKKGTCPGYQSRSAACFKNLCFLPCIAAIPVCPRNMKCVGSAV</sequence>
<dbReference type="EMBL" id="JAAPAO010001116">
    <property type="protein sequence ID" value="KAF4651123.1"/>
    <property type="molecule type" value="Genomic_DNA"/>
</dbReference>
<comment type="caution">
    <text evidence="2">The sequence shown here is derived from an EMBL/GenBank/DDBJ whole genome shotgun (WGS) entry which is preliminary data.</text>
</comment>
<feature type="signal peptide" evidence="1">
    <location>
        <begin position="1"/>
        <end position="17"/>
    </location>
</feature>
<dbReference type="OrthoDB" id="10632911at2759"/>
<keyword evidence="1" id="KW-0732">Signal</keyword>
<gene>
    <name evidence="2" type="ORF">FOL47_000638</name>
</gene>
<dbReference type="Proteomes" id="UP000591131">
    <property type="component" value="Unassembled WGS sequence"/>
</dbReference>
<evidence type="ECO:0000313" key="3">
    <source>
        <dbReference type="Proteomes" id="UP000591131"/>
    </source>
</evidence>
<feature type="non-terminal residue" evidence="2">
    <location>
        <position position="132"/>
    </location>
</feature>
<evidence type="ECO:0000256" key="1">
    <source>
        <dbReference type="SAM" id="SignalP"/>
    </source>
</evidence>
<reference evidence="2 3" key="1">
    <citation type="submission" date="2020-04" db="EMBL/GenBank/DDBJ databases">
        <title>Perkinsus chesapeaki whole genome sequence.</title>
        <authorList>
            <person name="Bogema D.R."/>
        </authorList>
    </citation>
    <scope>NUCLEOTIDE SEQUENCE [LARGE SCALE GENOMIC DNA]</scope>
    <source>
        <strain evidence="2">ATCC PRA-425</strain>
    </source>
</reference>
<accession>A0A7J6KUX6</accession>
<proteinExistence type="predicted"/>
<feature type="chain" id="PRO_5029594211" evidence="1">
    <location>
        <begin position="18"/>
        <end position="132"/>
    </location>
</feature>
<name>A0A7J6KUX6_PERCH</name>
<organism evidence="2 3">
    <name type="scientific">Perkinsus chesapeaki</name>
    <name type="common">Clam parasite</name>
    <name type="synonym">Perkinsus andrewsi</name>
    <dbReference type="NCBI Taxonomy" id="330153"/>
    <lineage>
        <taxon>Eukaryota</taxon>
        <taxon>Sar</taxon>
        <taxon>Alveolata</taxon>
        <taxon>Perkinsozoa</taxon>
        <taxon>Perkinsea</taxon>
        <taxon>Perkinsida</taxon>
        <taxon>Perkinsidae</taxon>
        <taxon>Perkinsus</taxon>
    </lineage>
</organism>
<protein>
    <submittedName>
        <fullName evidence="2">Uncharacterized protein</fullName>
    </submittedName>
</protein>
<evidence type="ECO:0000313" key="2">
    <source>
        <dbReference type="EMBL" id="KAF4651123.1"/>
    </source>
</evidence>